<keyword evidence="3" id="KW-0720">Serine protease</keyword>
<feature type="domain" description="Peptidase S1" evidence="6">
    <location>
        <begin position="16"/>
        <end position="181"/>
    </location>
</feature>
<dbReference type="InterPro" id="IPR043504">
    <property type="entry name" value="Peptidase_S1_PA_chymotrypsin"/>
</dbReference>
<reference evidence="7" key="1">
    <citation type="submission" date="2015-09" db="EMBL/GenBank/DDBJ databases">
        <title>Scylla olivacea transcriptome.</title>
        <authorList>
            <person name="Ikhwanuddin M."/>
        </authorList>
    </citation>
    <scope>NUCLEOTIDE SEQUENCE</scope>
</reference>
<dbReference type="Pfam" id="PF00089">
    <property type="entry name" value="Trypsin"/>
    <property type="match status" value="1"/>
</dbReference>
<dbReference type="InterPro" id="IPR001314">
    <property type="entry name" value="Peptidase_S1A"/>
</dbReference>
<dbReference type="PANTHER" id="PTHR24264">
    <property type="entry name" value="TRYPSIN-RELATED"/>
    <property type="match status" value="1"/>
</dbReference>
<dbReference type="CDD" id="cd00190">
    <property type="entry name" value="Tryp_SPc"/>
    <property type="match status" value="1"/>
</dbReference>
<dbReference type="PRINTS" id="PR00722">
    <property type="entry name" value="CHYMOTRYPSIN"/>
</dbReference>
<dbReference type="InterPro" id="IPR050127">
    <property type="entry name" value="Serine_Proteases_S1"/>
</dbReference>
<keyword evidence="1" id="KW-0645">Protease</keyword>
<name>A0A0P4WH57_SCYOL</name>
<dbReference type="Gene3D" id="2.40.10.10">
    <property type="entry name" value="Trypsin-like serine proteases"/>
    <property type="match status" value="1"/>
</dbReference>
<dbReference type="AlphaFoldDB" id="A0A0P4WH57"/>
<dbReference type="GO" id="GO:0006508">
    <property type="term" value="P:proteolysis"/>
    <property type="evidence" value="ECO:0007669"/>
    <property type="project" value="UniProtKB-KW"/>
</dbReference>
<accession>A0A0P4WH57</accession>
<dbReference type="GO" id="GO:0005615">
    <property type="term" value="C:extracellular space"/>
    <property type="evidence" value="ECO:0007669"/>
    <property type="project" value="TreeGrafter"/>
</dbReference>
<dbReference type="InterPro" id="IPR001254">
    <property type="entry name" value="Trypsin_dom"/>
</dbReference>
<keyword evidence="4" id="KW-1015">Disulfide bond</keyword>
<dbReference type="PROSITE" id="PS50240">
    <property type="entry name" value="TRYPSIN_DOM"/>
    <property type="match status" value="1"/>
</dbReference>
<evidence type="ECO:0000256" key="4">
    <source>
        <dbReference type="ARBA" id="ARBA00023157"/>
    </source>
</evidence>
<dbReference type="SMART" id="SM00020">
    <property type="entry name" value="Tryp_SPc"/>
    <property type="match status" value="1"/>
</dbReference>
<evidence type="ECO:0000256" key="2">
    <source>
        <dbReference type="ARBA" id="ARBA00022801"/>
    </source>
</evidence>
<keyword evidence="2" id="KW-0378">Hydrolase</keyword>
<dbReference type="EMBL" id="GDRN01073074">
    <property type="protein sequence ID" value="JAI63447.1"/>
    <property type="molecule type" value="Transcribed_RNA"/>
</dbReference>
<dbReference type="FunFam" id="2.40.10.10:FF:000002">
    <property type="entry name" value="Transmembrane protease serine"/>
    <property type="match status" value="1"/>
</dbReference>
<dbReference type="InterPro" id="IPR009003">
    <property type="entry name" value="Peptidase_S1_PA"/>
</dbReference>
<dbReference type="GO" id="GO:0004252">
    <property type="term" value="F:serine-type endopeptidase activity"/>
    <property type="evidence" value="ECO:0007669"/>
    <property type="project" value="InterPro"/>
</dbReference>
<evidence type="ECO:0000256" key="5">
    <source>
        <dbReference type="ARBA" id="ARBA00024195"/>
    </source>
</evidence>
<protein>
    <recommendedName>
        <fullName evidence="6">Peptidase S1 domain-containing protein</fullName>
    </recommendedName>
</protein>
<proteinExistence type="inferred from homology"/>
<organism evidence="7">
    <name type="scientific">Scylla olivacea</name>
    <name type="common">Orange mud crab</name>
    <name type="synonym">Cancer olivacea</name>
    <dbReference type="NCBI Taxonomy" id="85551"/>
    <lineage>
        <taxon>Eukaryota</taxon>
        <taxon>Metazoa</taxon>
        <taxon>Ecdysozoa</taxon>
        <taxon>Arthropoda</taxon>
        <taxon>Crustacea</taxon>
        <taxon>Multicrustacea</taxon>
        <taxon>Malacostraca</taxon>
        <taxon>Eumalacostraca</taxon>
        <taxon>Eucarida</taxon>
        <taxon>Decapoda</taxon>
        <taxon>Pleocyemata</taxon>
        <taxon>Brachyura</taxon>
        <taxon>Eubrachyura</taxon>
        <taxon>Portunoidea</taxon>
        <taxon>Portunidae</taxon>
        <taxon>Portuninae</taxon>
        <taxon>Scylla</taxon>
    </lineage>
</organism>
<comment type="similarity">
    <text evidence="5">Belongs to the peptidase S1 family. CLIP subfamily.</text>
</comment>
<evidence type="ECO:0000256" key="1">
    <source>
        <dbReference type="ARBA" id="ARBA00022670"/>
    </source>
</evidence>
<dbReference type="PANTHER" id="PTHR24264:SF54">
    <property type="entry name" value="PEPTIDASE S1 DOMAIN-CONTAINING PROTEIN"/>
    <property type="match status" value="1"/>
</dbReference>
<evidence type="ECO:0000313" key="7">
    <source>
        <dbReference type="EMBL" id="JAI63447.1"/>
    </source>
</evidence>
<evidence type="ECO:0000259" key="6">
    <source>
        <dbReference type="PROSITE" id="PS50240"/>
    </source>
</evidence>
<evidence type="ECO:0000256" key="3">
    <source>
        <dbReference type="ARBA" id="ARBA00022825"/>
    </source>
</evidence>
<dbReference type="SUPFAM" id="SSF50494">
    <property type="entry name" value="Trypsin-like serine proteases"/>
    <property type="match status" value="1"/>
</dbReference>
<sequence length="182" mass="19850">MTNYTVTGVEQRVVGQKIFVHPQYVAVTEENDIGLIHLAQALRFDGKTVMPICMPTPDHLTDGYPHTSCVVTGWGSEKEGGDKSNVLLKVMVPLISDEKCRDCFLKEHRKVTDQMLCAGYPQGGKDSCQADSGGPLACRKEGNVYFLAGLVSWGKGCAEPNLPGVYTEVAHYLSWMNAVING</sequence>